<protein>
    <submittedName>
        <fullName evidence="2">DUF3944 domain-containing protein</fullName>
    </submittedName>
</protein>
<dbReference type="Proteomes" id="UP001463408">
    <property type="component" value="Unassembled WGS sequence"/>
</dbReference>
<gene>
    <name evidence="2" type="ORF">ABRQ07_10735</name>
</gene>
<dbReference type="InterPro" id="IPR025217">
    <property type="entry name" value="DUF3944"/>
</dbReference>
<evidence type="ECO:0000259" key="1">
    <source>
        <dbReference type="Pfam" id="PF13099"/>
    </source>
</evidence>
<accession>A0ABV1PA90</accession>
<reference evidence="2 3" key="1">
    <citation type="submission" date="2024-06" db="EMBL/GenBank/DDBJ databases">
        <title>Pangenomics to understand the prophage dynamics in the radiating lineages of P. brasiliense.</title>
        <authorList>
            <person name="Pardeshi L.A."/>
            <person name="Van Duivenbode I."/>
            <person name="Jonkheer E.M."/>
            <person name="Pel M.J.C."/>
            <person name="Kupczok A."/>
            <person name="De Ridder D."/>
            <person name="Smit S."/>
            <person name="Van Der Lee T.J."/>
        </authorList>
    </citation>
    <scope>NUCLEOTIDE SEQUENCE [LARGE SCALE GENOMIC DNA]</scope>
    <source>
        <strain evidence="2 3">PD 8607</strain>
    </source>
</reference>
<comment type="caution">
    <text evidence="2">The sequence shown here is derived from an EMBL/GenBank/DDBJ whole genome shotgun (WGS) entry which is preliminary data.</text>
</comment>
<name>A0ABV1PA90_9GAMM</name>
<evidence type="ECO:0000313" key="2">
    <source>
        <dbReference type="EMBL" id="MEQ9938081.1"/>
    </source>
</evidence>
<dbReference type="EMBL" id="JBEHEF010000005">
    <property type="protein sequence ID" value="MEQ9938081.1"/>
    <property type="molecule type" value="Genomic_DNA"/>
</dbReference>
<keyword evidence="3" id="KW-1185">Reference proteome</keyword>
<dbReference type="Pfam" id="PF13099">
    <property type="entry name" value="DUF3944"/>
    <property type="match status" value="1"/>
</dbReference>
<feature type="domain" description="DUF3944" evidence="1">
    <location>
        <begin position="4"/>
        <end position="39"/>
    </location>
</feature>
<evidence type="ECO:0000313" key="3">
    <source>
        <dbReference type="Proteomes" id="UP001463408"/>
    </source>
</evidence>
<proteinExistence type="predicted"/>
<sequence>MAVYRLDPDLALLSQCSNEDLQLLVELLTIDSKDGEKRWSETLTSTSEYQHFYPDHSKYWTSIGAELQTFGANTLVSLVRGGQGVLYREILCDVCDKLDVNYNKNSTTESIELNLLMKVLEKSLDTMTPDELAMLSKNMQLDLTSPTPQLILIAIQAAIRTSSVAALELATTLAASVITALGGIATWGTVFVASRALSVLAGPVGLALSSAWMLSDIAGPAYRVTIPACIVIAWLRQKNLTQY</sequence>
<organism evidence="2 3">
    <name type="scientific">Pectobacterium polonicum</name>
    <dbReference type="NCBI Taxonomy" id="2485124"/>
    <lineage>
        <taxon>Bacteria</taxon>
        <taxon>Pseudomonadati</taxon>
        <taxon>Pseudomonadota</taxon>
        <taxon>Gammaproteobacteria</taxon>
        <taxon>Enterobacterales</taxon>
        <taxon>Pectobacteriaceae</taxon>
        <taxon>Pectobacterium</taxon>
    </lineage>
</organism>
<dbReference type="RefSeq" id="WP_273855374.1">
    <property type="nucleotide sequence ID" value="NZ_JAQRNC010000001.1"/>
</dbReference>